<dbReference type="EMBL" id="CP027032">
    <property type="protein sequence ID" value="AXR79967.1"/>
    <property type="molecule type" value="Genomic_DNA"/>
</dbReference>
<geneLocation type="plasmid" evidence="9">
    <name>paarc1-02</name>
</geneLocation>
<keyword evidence="1" id="KW-0805">Transcription regulation</keyword>
<dbReference type="Proteomes" id="UP000258613">
    <property type="component" value="Plasmid pAArc-Mg-01"/>
</dbReference>
<dbReference type="SUPFAM" id="SSF46785">
    <property type="entry name" value="Winged helix' DNA-binding domain"/>
    <property type="match status" value="1"/>
</dbReference>
<evidence type="ECO:0000313" key="9">
    <source>
        <dbReference type="Proteomes" id="UP000258707"/>
    </source>
</evidence>
<evidence type="ECO:0000256" key="1">
    <source>
        <dbReference type="ARBA" id="ARBA00023015"/>
    </source>
</evidence>
<keyword evidence="2 7" id="KW-0238">DNA-binding</keyword>
<gene>
    <name evidence="6" type="ORF">AArc1_5077</name>
    <name evidence="7" type="ORF">AArcMg_4142</name>
</gene>
<dbReference type="SMART" id="SM00346">
    <property type="entry name" value="HTH_ICLR"/>
    <property type="match status" value="1"/>
</dbReference>
<dbReference type="AlphaFoldDB" id="A0A346PKC2"/>
<feature type="domain" description="HTH iclR-type" evidence="4">
    <location>
        <begin position="60"/>
        <end position="119"/>
    </location>
</feature>
<dbReference type="PANTHER" id="PTHR30136:SF35">
    <property type="entry name" value="HTH-TYPE TRANSCRIPTIONAL REGULATOR RV1719"/>
    <property type="match status" value="1"/>
</dbReference>
<feature type="domain" description="IclR-ED" evidence="5">
    <location>
        <begin position="120"/>
        <end position="304"/>
    </location>
</feature>
<sequence length="305" mass="34250">MTHEIDGSQRLMIGISKPFALFEAPDDKHGSVIHVRIFGTFNKPAKLLMFMKDNSSRNRVTTTETTFEIIELLKKRDGGRLSEIATELGLAKSTIHRHLSTLKDLEYVIQEDDVYRTGFRFLEIGEQTRTRCSEYQLAHEKVTALASETEERAQFITEEFGRGVYIFREIGEHAVQTDSEIGKRIPIHATAAGKAILASLPDSRVDEIIEQRGLPSLTKHTITSKSTLLKEIDEIREQGYSVNDQENTVGLRAVSVPVKYENGEPLGALSISGPTHRFQGELLEQTLPDLLLGTANELELNIQYL</sequence>
<dbReference type="Proteomes" id="UP000258707">
    <property type="component" value="Plasmid pAArc1-02"/>
</dbReference>
<geneLocation type="plasmid" evidence="7">
    <name>pAArc-Mg-01</name>
</geneLocation>
<dbReference type="InterPro" id="IPR036388">
    <property type="entry name" value="WH-like_DNA-bd_sf"/>
</dbReference>
<dbReference type="Gene3D" id="3.30.450.40">
    <property type="match status" value="1"/>
</dbReference>
<evidence type="ECO:0000313" key="8">
    <source>
        <dbReference type="Proteomes" id="UP000258613"/>
    </source>
</evidence>
<evidence type="ECO:0000256" key="2">
    <source>
        <dbReference type="ARBA" id="ARBA00023125"/>
    </source>
</evidence>
<evidence type="ECO:0000259" key="5">
    <source>
        <dbReference type="PROSITE" id="PS51078"/>
    </source>
</evidence>
<accession>A0A346P9T3</accession>
<dbReference type="Pfam" id="PF01614">
    <property type="entry name" value="IclR_C"/>
    <property type="match status" value="1"/>
</dbReference>
<dbReference type="InterPro" id="IPR014757">
    <property type="entry name" value="Tscrpt_reg_IclR_C"/>
</dbReference>
<organism evidence="7 8">
    <name type="scientific">Natrarchaeobaculum sulfurireducens</name>
    <dbReference type="NCBI Taxonomy" id="2044521"/>
    <lineage>
        <taxon>Archaea</taxon>
        <taxon>Methanobacteriati</taxon>
        <taxon>Methanobacteriota</taxon>
        <taxon>Stenosarchaea group</taxon>
        <taxon>Halobacteria</taxon>
        <taxon>Halobacteriales</taxon>
        <taxon>Natrialbaceae</taxon>
        <taxon>Natrarchaeobaculum</taxon>
    </lineage>
</organism>
<dbReference type="GO" id="GO:0003700">
    <property type="term" value="F:DNA-binding transcription factor activity"/>
    <property type="evidence" value="ECO:0007669"/>
    <property type="project" value="TreeGrafter"/>
</dbReference>
<dbReference type="Pfam" id="PF09339">
    <property type="entry name" value="HTH_IclR"/>
    <property type="match status" value="1"/>
</dbReference>
<reference evidence="7 8" key="2">
    <citation type="submission" date="2018-02" db="EMBL/GenBank/DDBJ databases">
        <title>Phenotypic and genomic properties of facultatively anaerobic sulfur-reducing natronoarchaea from hypersaline soda lakes.</title>
        <authorList>
            <person name="Sorokin D.Y."/>
            <person name="Kublanov I.V."/>
            <person name="Roman P."/>
            <person name="Sinninghe Damste J.S."/>
            <person name="Golyshin P.N."/>
            <person name="Rojo D."/>
            <person name="Ciordia S."/>
            <person name="Mena M.D.C."/>
            <person name="Ferrer M."/>
            <person name="Messina E."/>
            <person name="Smedile F."/>
            <person name="La Spada G."/>
            <person name="La Cono V."/>
            <person name="Yakimov M.M."/>
        </authorList>
    </citation>
    <scope>NUCLEOTIDE SEQUENCE [LARGE SCALE GENOMIC DNA]</scope>
    <source>
        <strain evidence="7 8">AArc-Mg</strain>
        <plasmid evidence="8">paarc-mg-01</plasmid>
        <plasmid evidence="7">pAArc-Mg-01</plasmid>
    </source>
</reference>
<dbReference type="GO" id="GO:0003677">
    <property type="term" value="F:DNA binding"/>
    <property type="evidence" value="ECO:0007669"/>
    <property type="project" value="UniProtKB-KW"/>
</dbReference>
<dbReference type="InterPro" id="IPR011991">
    <property type="entry name" value="ArsR-like_HTH"/>
</dbReference>
<dbReference type="SUPFAM" id="SSF55781">
    <property type="entry name" value="GAF domain-like"/>
    <property type="match status" value="1"/>
</dbReference>
<evidence type="ECO:0000313" key="6">
    <source>
        <dbReference type="EMBL" id="AXR76278.1"/>
    </source>
</evidence>
<dbReference type="KEGG" id="nag:AArcMg_4142"/>
<reference evidence="6 9" key="1">
    <citation type="submission" date="2017-10" db="EMBL/GenBank/DDBJ databases">
        <title>Phenotypic and genomic properties of facultatively anaerobic sulfur-reducing natronoarchaea from hypersaline soda lakes.</title>
        <authorList>
            <person name="Sorokin D.Y."/>
            <person name="Kublanov I.V."/>
            <person name="Roman P."/>
            <person name="Sinninghe Damste J.S."/>
            <person name="Golyshin P.N."/>
            <person name="Rojo D."/>
            <person name="Ciordia S."/>
            <person name="Mena Md.C."/>
            <person name="Ferrer M."/>
            <person name="Messina E."/>
            <person name="Smedile F."/>
            <person name="La Spada G."/>
            <person name="La Cono V."/>
            <person name="Yakimov M.M."/>
        </authorList>
    </citation>
    <scope>NUCLEOTIDE SEQUENCE [LARGE SCALE GENOMIC DNA]</scope>
    <source>
        <strain evidence="6 9">AArc1</strain>
        <plasmid evidence="6">pAArc1-02</plasmid>
        <plasmid evidence="9">paarc1-02</plasmid>
    </source>
</reference>
<keyword evidence="8" id="KW-1185">Reference proteome</keyword>
<dbReference type="GO" id="GO:0045892">
    <property type="term" value="P:negative regulation of DNA-templated transcription"/>
    <property type="evidence" value="ECO:0007669"/>
    <property type="project" value="TreeGrafter"/>
</dbReference>
<dbReference type="CDD" id="cd00090">
    <property type="entry name" value="HTH_ARSR"/>
    <property type="match status" value="1"/>
</dbReference>
<dbReference type="Gene3D" id="1.10.10.10">
    <property type="entry name" value="Winged helix-like DNA-binding domain superfamily/Winged helix DNA-binding domain"/>
    <property type="match status" value="1"/>
</dbReference>
<name>A0A346PKC2_9EURY</name>
<dbReference type="EMBL" id="CP024046">
    <property type="protein sequence ID" value="AXR76278.1"/>
    <property type="molecule type" value="Genomic_DNA"/>
</dbReference>
<protein>
    <submittedName>
        <fullName evidence="7">DNA-binding transcriptional regulator, IclR family</fullName>
    </submittedName>
    <submittedName>
        <fullName evidence="6">IclR family transcriptional regulator</fullName>
    </submittedName>
</protein>
<dbReference type="InterPro" id="IPR005471">
    <property type="entry name" value="Tscrpt_reg_IclR_N"/>
</dbReference>
<dbReference type="PANTHER" id="PTHR30136">
    <property type="entry name" value="HELIX-TURN-HELIX TRANSCRIPTIONAL REGULATOR, ICLR FAMILY"/>
    <property type="match status" value="1"/>
</dbReference>
<dbReference type="InterPro" id="IPR036390">
    <property type="entry name" value="WH_DNA-bd_sf"/>
</dbReference>
<dbReference type="PROSITE" id="PS51078">
    <property type="entry name" value="ICLR_ED"/>
    <property type="match status" value="1"/>
</dbReference>
<keyword evidence="7" id="KW-0614">Plasmid</keyword>
<dbReference type="InterPro" id="IPR029016">
    <property type="entry name" value="GAF-like_dom_sf"/>
</dbReference>
<geneLocation type="plasmid" evidence="6">
    <name>pAArc1-02</name>
</geneLocation>
<accession>A0A346PKC2</accession>
<dbReference type="InterPro" id="IPR050707">
    <property type="entry name" value="HTH_MetabolicPath_Reg"/>
</dbReference>
<evidence type="ECO:0000256" key="3">
    <source>
        <dbReference type="ARBA" id="ARBA00023163"/>
    </source>
</evidence>
<evidence type="ECO:0000313" key="7">
    <source>
        <dbReference type="EMBL" id="AXR79967.1"/>
    </source>
</evidence>
<dbReference type="KEGG" id="nan:AArc1_5077"/>
<keyword evidence="3" id="KW-0804">Transcription</keyword>
<proteinExistence type="predicted"/>
<geneLocation type="plasmid" evidence="8">
    <name>paarc-mg-01</name>
</geneLocation>
<evidence type="ECO:0000259" key="4">
    <source>
        <dbReference type="PROSITE" id="PS51077"/>
    </source>
</evidence>
<dbReference type="PROSITE" id="PS51077">
    <property type="entry name" value="HTH_ICLR"/>
    <property type="match status" value="1"/>
</dbReference>